<dbReference type="STRING" id="47500.AF333_20670"/>
<gene>
    <name evidence="4" type="ORF">AF333_20670</name>
    <name evidence="5" type="ORF">SAMN04487909_15132</name>
</gene>
<dbReference type="InterPro" id="IPR056411">
    <property type="entry name" value="CysS_C"/>
</dbReference>
<dbReference type="InterPro" id="IPR057798">
    <property type="entry name" value="PH_YqeB"/>
</dbReference>
<keyword evidence="1" id="KW-0812">Transmembrane</keyword>
<name>A0A0D1XXA5_ANEMI</name>
<evidence type="ECO:0000313" key="7">
    <source>
        <dbReference type="Proteomes" id="UP000182836"/>
    </source>
</evidence>
<feature type="domain" description="YqeB PH" evidence="3">
    <location>
        <begin position="12"/>
        <end position="161"/>
    </location>
</feature>
<dbReference type="PATRIC" id="fig|47500.8.peg.6016"/>
<evidence type="ECO:0008006" key="8">
    <source>
        <dbReference type="Google" id="ProtNLM"/>
    </source>
</evidence>
<keyword evidence="1" id="KW-1133">Transmembrane helix</keyword>
<dbReference type="RefSeq" id="WP_043065427.1">
    <property type="nucleotide sequence ID" value="NZ_BJOA01000340.1"/>
</dbReference>
<accession>A0A0D1XXA5</accession>
<feature type="transmembrane region" description="Helical" evidence="1">
    <location>
        <begin position="12"/>
        <end position="36"/>
    </location>
</feature>
<feature type="domain" description="Cysteinyl-tRNA ligase anticodon binding" evidence="2">
    <location>
        <begin position="179"/>
        <end position="229"/>
    </location>
</feature>
<evidence type="ECO:0000313" key="5">
    <source>
        <dbReference type="EMBL" id="SDK37554.1"/>
    </source>
</evidence>
<feature type="transmembrane region" description="Helical" evidence="1">
    <location>
        <begin position="68"/>
        <end position="89"/>
    </location>
</feature>
<reference evidence="5 7" key="2">
    <citation type="submission" date="2016-10" db="EMBL/GenBank/DDBJ databases">
        <authorList>
            <person name="de Groot N.N."/>
        </authorList>
    </citation>
    <scope>NUCLEOTIDE SEQUENCE [LARGE SCALE GENOMIC DNA]</scope>
    <source>
        <strain evidence="5 7">DSM 2895</strain>
    </source>
</reference>
<keyword evidence="6" id="KW-1185">Reference proteome</keyword>
<dbReference type="Pfam" id="PF23494">
    <property type="entry name" value="bPH_10"/>
    <property type="match status" value="1"/>
</dbReference>
<dbReference type="GeneID" id="42307568"/>
<evidence type="ECO:0000313" key="6">
    <source>
        <dbReference type="Proteomes" id="UP000037269"/>
    </source>
</evidence>
<dbReference type="EMBL" id="LGUG01000004">
    <property type="protein sequence ID" value="KON97520.1"/>
    <property type="molecule type" value="Genomic_DNA"/>
</dbReference>
<dbReference type="EMBL" id="FNED01000051">
    <property type="protein sequence ID" value="SDK37554.1"/>
    <property type="molecule type" value="Genomic_DNA"/>
</dbReference>
<evidence type="ECO:0000256" key="1">
    <source>
        <dbReference type="SAM" id="Phobius"/>
    </source>
</evidence>
<evidence type="ECO:0000259" key="2">
    <source>
        <dbReference type="Pfam" id="PF23493"/>
    </source>
</evidence>
<keyword evidence="1" id="KW-0472">Membrane</keyword>
<evidence type="ECO:0000259" key="3">
    <source>
        <dbReference type="Pfam" id="PF23494"/>
    </source>
</evidence>
<dbReference type="Pfam" id="PF23493">
    <property type="entry name" value="CysS_C"/>
    <property type="match status" value="1"/>
</dbReference>
<dbReference type="Proteomes" id="UP000182836">
    <property type="component" value="Unassembled WGS sequence"/>
</dbReference>
<reference evidence="4 6" key="1">
    <citation type="submission" date="2015-07" db="EMBL/GenBank/DDBJ databases">
        <title>Fjat-14205 dsm 2895.</title>
        <authorList>
            <person name="Liu B."/>
            <person name="Wang J."/>
            <person name="Zhu Y."/>
            <person name="Liu G."/>
            <person name="Chen Q."/>
            <person name="Chen Z."/>
            <person name="Lan J."/>
            <person name="Che J."/>
            <person name="Ge C."/>
            <person name="Shi H."/>
            <person name="Pan Z."/>
            <person name="Liu X."/>
        </authorList>
    </citation>
    <scope>NUCLEOTIDE SEQUENCE [LARGE SCALE GENOMIC DNA]</scope>
    <source>
        <strain evidence="4 6">DSM 2895</strain>
    </source>
</reference>
<organism evidence="4 6">
    <name type="scientific">Aneurinibacillus migulanus</name>
    <name type="common">Bacillus migulanus</name>
    <dbReference type="NCBI Taxonomy" id="47500"/>
    <lineage>
        <taxon>Bacteria</taxon>
        <taxon>Bacillati</taxon>
        <taxon>Bacillota</taxon>
        <taxon>Bacilli</taxon>
        <taxon>Bacillales</taxon>
        <taxon>Paenibacillaceae</taxon>
        <taxon>Aneurinibacillus group</taxon>
        <taxon>Aneurinibacillus</taxon>
    </lineage>
</organism>
<dbReference type="Proteomes" id="UP000037269">
    <property type="component" value="Unassembled WGS sequence"/>
</dbReference>
<proteinExistence type="predicted"/>
<dbReference type="AlphaFoldDB" id="A0A0D1XXA5"/>
<protein>
    <recommendedName>
        <fullName evidence="8">DUF308 domain-containing protein</fullName>
    </recommendedName>
</protein>
<dbReference type="OrthoDB" id="5145029at2"/>
<sequence>MDTSKSLNQQKTVVGLSATTGIILYGVFGAVGLVIGYFLPRIAAWAVTLPWLPFEGLIKLINSFNGPWLTIIMAVLGLIAGLVIAYIAIKESLIITITDQEVQLKKDENTQTIALKDIDTVFFDGKQLVILGISGFELAREKNDESAIQVAKAFKKHGYPFSSEGDPFKDEYIRWVLDTPDISLAANALMRAREKALQKKEAEDIKDLRNELAKLGYIVRDEGTRQYWRRVSLR</sequence>
<evidence type="ECO:0000313" key="4">
    <source>
        <dbReference type="EMBL" id="KON97520.1"/>
    </source>
</evidence>